<feature type="transmembrane region" description="Helical" evidence="2">
    <location>
        <begin position="212"/>
        <end position="237"/>
    </location>
</feature>
<feature type="compositionally biased region" description="Polar residues" evidence="1">
    <location>
        <begin position="180"/>
        <end position="189"/>
    </location>
</feature>
<keyword evidence="2" id="KW-0812">Transmembrane</keyword>
<accession>A0AAW0BM78</accession>
<evidence type="ECO:0000256" key="2">
    <source>
        <dbReference type="SAM" id="Phobius"/>
    </source>
</evidence>
<keyword evidence="2" id="KW-1133">Transmembrane helix</keyword>
<protein>
    <submittedName>
        <fullName evidence="3">Uncharacterized protein</fullName>
    </submittedName>
</protein>
<organism evidence="3 4">
    <name type="scientific">Paramarasmius palmivorus</name>
    <dbReference type="NCBI Taxonomy" id="297713"/>
    <lineage>
        <taxon>Eukaryota</taxon>
        <taxon>Fungi</taxon>
        <taxon>Dikarya</taxon>
        <taxon>Basidiomycota</taxon>
        <taxon>Agaricomycotina</taxon>
        <taxon>Agaricomycetes</taxon>
        <taxon>Agaricomycetidae</taxon>
        <taxon>Agaricales</taxon>
        <taxon>Marasmiineae</taxon>
        <taxon>Marasmiaceae</taxon>
        <taxon>Paramarasmius</taxon>
    </lineage>
</organism>
<dbReference type="EMBL" id="JAYKXP010000095">
    <property type="protein sequence ID" value="KAK7027456.1"/>
    <property type="molecule type" value="Genomic_DNA"/>
</dbReference>
<feature type="region of interest" description="Disordered" evidence="1">
    <location>
        <begin position="269"/>
        <end position="308"/>
    </location>
</feature>
<feature type="compositionally biased region" description="Polar residues" evidence="1">
    <location>
        <begin position="112"/>
        <end position="121"/>
    </location>
</feature>
<dbReference type="AlphaFoldDB" id="A0AAW0BM78"/>
<feature type="compositionally biased region" description="Low complexity" evidence="1">
    <location>
        <begin position="190"/>
        <end position="201"/>
    </location>
</feature>
<dbReference type="Proteomes" id="UP001383192">
    <property type="component" value="Unassembled WGS sequence"/>
</dbReference>
<name>A0AAW0BM78_9AGAR</name>
<reference evidence="3 4" key="1">
    <citation type="submission" date="2024-01" db="EMBL/GenBank/DDBJ databases">
        <title>A draft genome for a cacao thread blight-causing isolate of Paramarasmius palmivorus.</title>
        <authorList>
            <person name="Baruah I.K."/>
            <person name="Bukari Y."/>
            <person name="Amoako-Attah I."/>
            <person name="Meinhardt L.W."/>
            <person name="Bailey B.A."/>
            <person name="Cohen S.P."/>
        </authorList>
    </citation>
    <scope>NUCLEOTIDE SEQUENCE [LARGE SCALE GENOMIC DNA]</scope>
    <source>
        <strain evidence="3 4">GH-12</strain>
    </source>
</reference>
<evidence type="ECO:0000313" key="3">
    <source>
        <dbReference type="EMBL" id="KAK7027456.1"/>
    </source>
</evidence>
<evidence type="ECO:0000256" key="1">
    <source>
        <dbReference type="SAM" id="MobiDB-lite"/>
    </source>
</evidence>
<comment type="caution">
    <text evidence="3">The sequence shown here is derived from an EMBL/GenBank/DDBJ whole genome shotgun (WGS) entry which is preliminary data.</text>
</comment>
<keyword evidence="4" id="KW-1185">Reference proteome</keyword>
<feature type="compositionally biased region" description="Low complexity" evidence="1">
    <location>
        <begin position="163"/>
        <end position="173"/>
    </location>
</feature>
<feature type="compositionally biased region" description="Polar residues" evidence="1">
    <location>
        <begin position="131"/>
        <end position="150"/>
    </location>
</feature>
<feature type="region of interest" description="Disordered" evidence="1">
    <location>
        <begin position="112"/>
        <end position="206"/>
    </location>
</feature>
<keyword evidence="2" id="KW-0472">Membrane</keyword>
<gene>
    <name evidence="3" type="ORF">VNI00_015201</name>
</gene>
<sequence length="348" mass="37512">MIAFSLAPLPRTITRDNDVTVTWYREPTETQKVVIVDNFDDATRLPAGVGLELTGTRGQTEGTVVISRVITEFVLDLVQIDENGVVITTILPGTQTPIIVPRNGASPFVTATSDASPTIVTSPLDVPPRTAPSSTNILDTSPIGTATTSIPLPGATSPFTLPRRSSLNRTSSSESKDPRNSTSPTVLPNTSFTTSSSSSQTELPYSGRSQNIGAIAGSIVGAIAFLLLIGGGLFFLCRRGQRMLIKSSAKHETVTPFTQRDVHKSFTKIGSTEDSSCRKRQHTAARSGGDNDDISREHTSVSYPPPEQAILAPPLNGIAELVWVLYQQMWNPDRSEPPPSYEDEENRH</sequence>
<evidence type="ECO:0000313" key="4">
    <source>
        <dbReference type="Proteomes" id="UP001383192"/>
    </source>
</evidence>
<proteinExistence type="predicted"/>
<dbReference type="CDD" id="cd12087">
    <property type="entry name" value="TM_EGFR-like"/>
    <property type="match status" value="1"/>
</dbReference>